<evidence type="ECO:0000313" key="11">
    <source>
        <dbReference type="Proteomes" id="UP001595900"/>
    </source>
</evidence>
<dbReference type="RefSeq" id="WP_390227044.1">
    <property type="nucleotide sequence ID" value="NZ_JBHSCN010000002.1"/>
</dbReference>
<evidence type="ECO:0000313" key="10">
    <source>
        <dbReference type="EMBL" id="MFC4242238.1"/>
    </source>
</evidence>
<dbReference type="CDD" id="cd02021">
    <property type="entry name" value="GntK"/>
    <property type="match status" value="1"/>
</dbReference>
<evidence type="ECO:0000256" key="4">
    <source>
        <dbReference type="ARBA" id="ARBA00022679"/>
    </source>
</evidence>
<evidence type="ECO:0000256" key="9">
    <source>
        <dbReference type="RuleBase" id="RU363066"/>
    </source>
</evidence>
<evidence type="ECO:0000256" key="2">
    <source>
        <dbReference type="ARBA" id="ARBA00008420"/>
    </source>
</evidence>
<dbReference type="Proteomes" id="UP001595900">
    <property type="component" value="Unassembled WGS sequence"/>
</dbReference>
<gene>
    <name evidence="10" type="ORF">ACFOYW_02545</name>
</gene>
<dbReference type="NCBIfam" id="TIGR01313">
    <property type="entry name" value="therm_gnt_kin"/>
    <property type="match status" value="1"/>
</dbReference>
<accession>A0ABV8Q3N9</accession>
<comment type="pathway">
    <text evidence="1">Carbohydrate acid metabolism.</text>
</comment>
<dbReference type="InterPro" id="IPR006001">
    <property type="entry name" value="Therm_gnt_kin"/>
</dbReference>
<reference evidence="11" key="1">
    <citation type="journal article" date="2019" name="Int. J. Syst. Evol. Microbiol.">
        <title>The Global Catalogue of Microorganisms (GCM) 10K type strain sequencing project: providing services to taxonomists for standard genome sequencing and annotation.</title>
        <authorList>
            <consortium name="The Broad Institute Genomics Platform"/>
            <consortium name="The Broad Institute Genome Sequencing Center for Infectious Disease"/>
            <person name="Wu L."/>
            <person name="Ma J."/>
        </authorList>
    </citation>
    <scope>NUCLEOTIDE SEQUENCE [LARGE SCALE GENOMIC DNA]</scope>
    <source>
        <strain evidence="11">CGMCC 1.10363</strain>
    </source>
</reference>
<comment type="catalytic activity">
    <reaction evidence="8 9">
        <text>D-gluconate + ATP = 6-phospho-D-gluconate + ADP + H(+)</text>
        <dbReference type="Rhea" id="RHEA:19433"/>
        <dbReference type="ChEBI" id="CHEBI:15378"/>
        <dbReference type="ChEBI" id="CHEBI:18391"/>
        <dbReference type="ChEBI" id="CHEBI:30616"/>
        <dbReference type="ChEBI" id="CHEBI:58759"/>
        <dbReference type="ChEBI" id="CHEBI:456216"/>
        <dbReference type="EC" id="2.7.1.12"/>
    </reaction>
</comment>
<dbReference type="EMBL" id="JBHSCN010000002">
    <property type="protein sequence ID" value="MFC4242238.1"/>
    <property type="molecule type" value="Genomic_DNA"/>
</dbReference>
<proteinExistence type="inferred from homology"/>
<dbReference type="Pfam" id="PF13671">
    <property type="entry name" value="AAA_33"/>
    <property type="match status" value="1"/>
</dbReference>
<evidence type="ECO:0000256" key="6">
    <source>
        <dbReference type="ARBA" id="ARBA00022777"/>
    </source>
</evidence>
<keyword evidence="11" id="KW-1185">Reference proteome</keyword>
<name>A0ABV8Q3N9_9MICO</name>
<keyword evidence="6 9" id="KW-0418">Kinase</keyword>
<sequence>MPPRRMPVRIVVMGPSGVGKSTVAQQLSSALGAAFIEADDLHTTANRAKISAGVPLTDHDRLPWLRAVGERIASVPASVAACSALKRSYRDTLRAAAPDVLFLELTAPPELTAERSRTREGHFASPDLVASQLAILEPLSVDEAGARIAAGADVATVLNAALDAVARLRSA</sequence>
<dbReference type="PANTHER" id="PTHR43442:SF3">
    <property type="entry name" value="GLUCONOKINASE-RELATED"/>
    <property type="match status" value="1"/>
</dbReference>
<keyword evidence="5 9" id="KW-0547">Nucleotide-binding</keyword>
<dbReference type="Gene3D" id="3.40.50.300">
    <property type="entry name" value="P-loop containing nucleotide triphosphate hydrolases"/>
    <property type="match status" value="1"/>
</dbReference>
<evidence type="ECO:0000256" key="5">
    <source>
        <dbReference type="ARBA" id="ARBA00022741"/>
    </source>
</evidence>
<comment type="similarity">
    <text evidence="2 9">Belongs to the gluconokinase GntK/GntV family.</text>
</comment>
<dbReference type="SUPFAM" id="SSF52540">
    <property type="entry name" value="P-loop containing nucleoside triphosphate hydrolases"/>
    <property type="match status" value="1"/>
</dbReference>
<evidence type="ECO:0000256" key="7">
    <source>
        <dbReference type="ARBA" id="ARBA00022840"/>
    </source>
</evidence>
<protein>
    <recommendedName>
        <fullName evidence="3 9">Gluconokinase</fullName>
        <ecNumber evidence="3 9">2.7.1.12</ecNumber>
    </recommendedName>
</protein>
<dbReference type="EC" id="2.7.1.12" evidence="3 9"/>
<keyword evidence="4 9" id="KW-0808">Transferase</keyword>
<evidence type="ECO:0000256" key="1">
    <source>
        <dbReference type="ARBA" id="ARBA00004761"/>
    </source>
</evidence>
<dbReference type="InterPro" id="IPR027417">
    <property type="entry name" value="P-loop_NTPase"/>
</dbReference>
<evidence type="ECO:0000256" key="8">
    <source>
        <dbReference type="ARBA" id="ARBA00048090"/>
    </source>
</evidence>
<dbReference type="PANTHER" id="PTHR43442">
    <property type="entry name" value="GLUCONOKINASE-RELATED"/>
    <property type="match status" value="1"/>
</dbReference>
<organism evidence="10 11">
    <name type="scientific">Gryllotalpicola reticulitermitis</name>
    <dbReference type="NCBI Taxonomy" id="1184153"/>
    <lineage>
        <taxon>Bacteria</taxon>
        <taxon>Bacillati</taxon>
        <taxon>Actinomycetota</taxon>
        <taxon>Actinomycetes</taxon>
        <taxon>Micrococcales</taxon>
        <taxon>Microbacteriaceae</taxon>
        <taxon>Gryllotalpicola</taxon>
    </lineage>
</organism>
<comment type="caution">
    <text evidence="10">The sequence shown here is derived from an EMBL/GenBank/DDBJ whole genome shotgun (WGS) entry which is preliminary data.</text>
</comment>
<evidence type="ECO:0000256" key="3">
    <source>
        <dbReference type="ARBA" id="ARBA00012054"/>
    </source>
</evidence>
<keyword evidence="7 9" id="KW-0067">ATP-binding</keyword>